<protein>
    <submittedName>
        <fullName evidence="2">Uncharacterized protein</fullName>
    </submittedName>
</protein>
<keyword evidence="3" id="KW-1185">Reference proteome</keyword>
<accession>A0A3N4JYY6</accession>
<gene>
    <name evidence="2" type="ORF">L873DRAFT_1800713</name>
</gene>
<proteinExistence type="predicted"/>
<dbReference type="AlphaFoldDB" id="A0A3N4JYY6"/>
<feature type="compositionally biased region" description="Gly residues" evidence="1">
    <location>
        <begin position="238"/>
        <end position="269"/>
    </location>
</feature>
<dbReference type="EMBL" id="ML120362">
    <property type="protein sequence ID" value="RPB03606.1"/>
    <property type="molecule type" value="Genomic_DNA"/>
</dbReference>
<sequence>MDPRTGGWHYNKNSDPPLDWDTSRDAAKYFRVVRWIDSIVANSYSPNDKDPSEFPPTYILSNGTFFSSSYSSSSSATNTIADTALPPAGTQLPRQLRFFEIQGDDEDDGGHEESASSARYAGGGGRADDGQGWNAQLPETIPAAGGKKFQTVWAGLKTFKAKGNFYELRVEKAQAGGGGLGRASMVGSGGGGSQQGVPASAVAGIAYANRSTAESFAEVAGRSGGGSAGRGAYTPSPRGGGGGWMRGRGRGRGIGGGGGGRGGGIGGGVYRRDGLL</sequence>
<evidence type="ECO:0000313" key="3">
    <source>
        <dbReference type="Proteomes" id="UP000276215"/>
    </source>
</evidence>
<dbReference type="Proteomes" id="UP000276215">
    <property type="component" value="Unassembled WGS sequence"/>
</dbReference>
<evidence type="ECO:0000256" key="1">
    <source>
        <dbReference type="SAM" id="MobiDB-lite"/>
    </source>
</evidence>
<reference evidence="2 3" key="1">
    <citation type="journal article" date="2018" name="Nat. Ecol. Evol.">
        <title>Pezizomycetes genomes reveal the molecular basis of ectomycorrhizal truffle lifestyle.</title>
        <authorList>
            <person name="Murat C."/>
            <person name="Payen T."/>
            <person name="Noel B."/>
            <person name="Kuo A."/>
            <person name="Morin E."/>
            <person name="Chen J."/>
            <person name="Kohler A."/>
            <person name="Krizsan K."/>
            <person name="Balestrini R."/>
            <person name="Da Silva C."/>
            <person name="Montanini B."/>
            <person name="Hainaut M."/>
            <person name="Levati E."/>
            <person name="Barry K.W."/>
            <person name="Belfiori B."/>
            <person name="Cichocki N."/>
            <person name="Clum A."/>
            <person name="Dockter R.B."/>
            <person name="Fauchery L."/>
            <person name="Guy J."/>
            <person name="Iotti M."/>
            <person name="Le Tacon F."/>
            <person name="Lindquist E.A."/>
            <person name="Lipzen A."/>
            <person name="Malagnac F."/>
            <person name="Mello A."/>
            <person name="Molinier V."/>
            <person name="Miyauchi S."/>
            <person name="Poulain J."/>
            <person name="Riccioni C."/>
            <person name="Rubini A."/>
            <person name="Sitrit Y."/>
            <person name="Splivallo R."/>
            <person name="Traeger S."/>
            <person name="Wang M."/>
            <person name="Zifcakova L."/>
            <person name="Wipf D."/>
            <person name="Zambonelli A."/>
            <person name="Paolocci F."/>
            <person name="Nowrousian M."/>
            <person name="Ottonello S."/>
            <person name="Baldrian P."/>
            <person name="Spatafora J.W."/>
            <person name="Henrissat B."/>
            <person name="Nagy L.G."/>
            <person name="Aury J.M."/>
            <person name="Wincker P."/>
            <person name="Grigoriev I.V."/>
            <person name="Bonfante P."/>
            <person name="Martin F.M."/>
        </authorList>
    </citation>
    <scope>NUCLEOTIDE SEQUENCE [LARGE SCALE GENOMIC DNA]</scope>
    <source>
        <strain evidence="2 3">120613-1</strain>
    </source>
</reference>
<feature type="region of interest" description="Disordered" evidence="1">
    <location>
        <begin position="220"/>
        <end position="276"/>
    </location>
</feature>
<evidence type="ECO:0000313" key="2">
    <source>
        <dbReference type="EMBL" id="RPB03606.1"/>
    </source>
</evidence>
<feature type="region of interest" description="Disordered" evidence="1">
    <location>
        <begin position="103"/>
        <end position="139"/>
    </location>
</feature>
<organism evidence="2 3">
    <name type="scientific">Choiromyces venosus 120613-1</name>
    <dbReference type="NCBI Taxonomy" id="1336337"/>
    <lineage>
        <taxon>Eukaryota</taxon>
        <taxon>Fungi</taxon>
        <taxon>Dikarya</taxon>
        <taxon>Ascomycota</taxon>
        <taxon>Pezizomycotina</taxon>
        <taxon>Pezizomycetes</taxon>
        <taxon>Pezizales</taxon>
        <taxon>Tuberaceae</taxon>
        <taxon>Choiromyces</taxon>
    </lineage>
</organism>
<name>A0A3N4JYY6_9PEZI</name>
<dbReference type="OrthoDB" id="5409722at2759"/>